<name>D4DCV3_TRIVH</name>
<dbReference type="InterPro" id="IPR016064">
    <property type="entry name" value="NAD/diacylglycerol_kinase_sf"/>
</dbReference>
<accession>D4DCV3</accession>
<organism evidence="7 8">
    <name type="scientific">Trichophyton verrucosum (strain HKI 0517)</name>
    <dbReference type="NCBI Taxonomy" id="663202"/>
    <lineage>
        <taxon>Eukaryota</taxon>
        <taxon>Fungi</taxon>
        <taxon>Dikarya</taxon>
        <taxon>Ascomycota</taxon>
        <taxon>Pezizomycotina</taxon>
        <taxon>Eurotiomycetes</taxon>
        <taxon>Eurotiomycetidae</taxon>
        <taxon>Onygenales</taxon>
        <taxon>Arthrodermataceae</taxon>
        <taxon>Trichophyton</taxon>
    </lineage>
</organism>
<dbReference type="KEGG" id="tve:TRV_04958"/>
<evidence type="ECO:0000259" key="6">
    <source>
        <dbReference type="PROSITE" id="PS50146"/>
    </source>
</evidence>
<dbReference type="RefSeq" id="XP_003020936.1">
    <property type="nucleotide sequence ID" value="XM_003020890.1"/>
</dbReference>
<dbReference type="SUPFAM" id="SSF111331">
    <property type="entry name" value="NAD kinase/diacylglycerol kinase-like"/>
    <property type="match status" value="1"/>
</dbReference>
<dbReference type="InterPro" id="IPR045540">
    <property type="entry name" value="YegS/DAGK_C"/>
</dbReference>
<keyword evidence="8" id="KW-1185">Reference proteome</keyword>
<dbReference type="InterPro" id="IPR050187">
    <property type="entry name" value="Lipid_Phosphate_FormReg"/>
</dbReference>
<dbReference type="AlphaFoldDB" id="D4DCV3"/>
<keyword evidence="1" id="KW-0808">Transferase</keyword>
<reference evidence="8" key="1">
    <citation type="journal article" date="2011" name="Genome Biol.">
        <title>Comparative and functional genomics provide insights into the pathogenicity of dermatophytic fungi.</title>
        <authorList>
            <person name="Burmester A."/>
            <person name="Shelest E."/>
            <person name="Gloeckner G."/>
            <person name="Heddergott C."/>
            <person name="Schindler S."/>
            <person name="Staib P."/>
            <person name="Heidel A."/>
            <person name="Felder M."/>
            <person name="Petzold A."/>
            <person name="Szafranski K."/>
            <person name="Feuermann M."/>
            <person name="Pedruzzi I."/>
            <person name="Priebe S."/>
            <person name="Groth M."/>
            <person name="Winkler R."/>
            <person name="Li W."/>
            <person name="Kniemeyer O."/>
            <person name="Schroeckh V."/>
            <person name="Hertweck C."/>
            <person name="Hube B."/>
            <person name="White T.C."/>
            <person name="Platzer M."/>
            <person name="Guthke R."/>
            <person name="Heitman J."/>
            <person name="Woestemeyer J."/>
            <person name="Zipfel P.F."/>
            <person name="Monod M."/>
            <person name="Brakhage A.A."/>
        </authorList>
    </citation>
    <scope>NUCLEOTIDE SEQUENCE [LARGE SCALE GENOMIC DNA]</scope>
    <source>
        <strain evidence="8">HKI 0517</strain>
    </source>
</reference>
<dbReference type="Gene3D" id="2.60.200.40">
    <property type="match status" value="1"/>
</dbReference>
<keyword evidence="3" id="KW-0418">Kinase</keyword>
<protein>
    <recommendedName>
        <fullName evidence="6">DAGKc domain-containing protein</fullName>
    </recommendedName>
</protein>
<dbReference type="Pfam" id="PF24321">
    <property type="entry name" value="DUF7493"/>
    <property type="match status" value="1"/>
</dbReference>
<dbReference type="GO" id="GO:0005737">
    <property type="term" value="C:cytoplasm"/>
    <property type="evidence" value="ECO:0007669"/>
    <property type="project" value="TreeGrafter"/>
</dbReference>
<evidence type="ECO:0000256" key="5">
    <source>
        <dbReference type="SAM" id="MobiDB-lite"/>
    </source>
</evidence>
<dbReference type="PANTHER" id="PTHR12358:SF31">
    <property type="entry name" value="ACYLGLYCEROL KINASE, MITOCHONDRIAL"/>
    <property type="match status" value="1"/>
</dbReference>
<evidence type="ECO:0000256" key="4">
    <source>
        <dbReference type="ARBA" id="ARBA00022840"/>
    </source>
</evidence>
<dbReference type="GO" id="GO:0001727">
    <property type="term" value="F:lipid kinase activity"/>
    <property type="evidence" value="ECO:0007669"/>
    <property type="project" value="TreeGrafter"/>
</dbReference>
<gene>
    <name evidence="7" type="ORF">TRV_04958</name>
</gene>
<dbReference type="OrthoDB" id="3853857at2759"/>
<dbReference type="Gene3D" id="3.40.50.10330">
    <property type="entry name" value="Probable inorganic polyphosphate/atp-NAD kinase, domain 1"/>
    <property type="match status" value="1"/>
</dbReference>
<dbReference type="EMBL" id="ACYE01000252">
    <property type="protein sequence ID" value="EFE40318.1"/>
    <property type="molecule type" value="Genomic_DNA"/>
</dbReference>
<dbReference type="Proteomes" id="UP000008383">
    <property type="component" value="Unassembled WGS sequence"/>
</dbReference>
<keyword evidence="2" id="KW-0547">Nucleotide-binding</keyword>
<feature type="domain" description="DAGKc" evidence="6">
    <location>
        <begin position="152"/>
        <end position="291"/>
    </location>
</feature>
<dbReference type="Pfam" id="PF19279">
    <property type="entry name" value="YegS_C"/>
    <property type="match status" value="1"/>
</dbReference>
<evidence type="ECO:0000313" key="8">
    <source>
        <dbReference type="Proteomes" id="UP000008383"/>
    </source>
</evidence>
<dbReference type="Pfam" id="PF00781">
    <property type="entry name" value="DAGK_cat"/>
    <property type="match status" value="1"/>
</dbReference>
<evidence type="ECO:0000256" key="2">
    <source>
        <dbReference type="ARBA" id="ARBA00022741"/>
    </source>
</evidence>
<evidence type="ECO:0000313" key="7">
    <source>
        <dbReference type="EMBL" id="EFE40318.1"/>
    </source>
</evidence>
<feature type="region of interest" description="Disordered" evidence="5">
    <location>
        <begin position="1"/>
        <end position="25"/>
    </location>
</feature>
<evidence type="ECO:0000256" key="1">
    <source>
        <dbReference type="ARBA" id="ARBA00022679"/>
    </source>
</evidence>
<dbReference type="InterPro" id="IPR001206">
    <property type="entry name" value="Diacylglycerol_kinase_cat_dom"/>
</dbReference>
<dbReference type="InterPro" id="IPR017438">
    <property type="entry name" value="ATP-NAD_kinase_N"/>
</dbReference>
<dbReference type="GO" id="GO:0046512">
    <property type="term" value="P:sphingosine biosynthetic process"/>
    <property type="evidence" value="ECO:0007669"/>
    <property type="project" value="TreeGrafter"/>
</dbReference>
<dbReference type="GO" id="GO:0016020">
    <property type="term" value="C:membrane"/>
    <property type="evidence" value="ECO:0007669"/>
    <property type="project" value="TreeGrafter"/>
</dbReference>
<proteinExistence type="predicted"/>
<dbReference type="GeneID" id="9577790"/>
<dbReference type="InterPro" id="IPR055916">
    <property type="entry name" value="DUF7493"/>
</dbReference>
<comment type="caution">
    <text evidence="7">The sequence shown here is derived from an EMBL/GenBank/DDBJ whole genome shotgun (WGS) entry which is preliminary data.</text>
</comment>
<evidence type="ECO:0000256" key="3">
    <source>
        <dbReference type="ARBA" id="ARBA00022777"/>
    </source>
</evidence>
<sequence>MTLGRFFSDSRDAGREEDAEMQAPRDEASVLPVGVNALLTLTTDSLIIQGKAIPGCHSYFFFFLSLICHIHCHILYIFLKYISVARVTRSIPFFNILWAEISDNHININYANPRNKLDVGLATVCYSIERTQLSRAETWAASLLDLAYGEAQKKKRIKVLVNPFGGKGNASKIYYKEVEPIFEAANCVIETQITEYSGHAIEIAEKIDVDAWDVIAAASGDGSIFEIFNGLGKKENAGEALAKLAVAHIPCGSGNAMSRNLNGTAGPSMAALCIIKGLRTPLDLVSISHGQRRTISFLSQAFGIVADSDLGTDNLRWMGPARFTIGFLIRLFGNTVYPCDVALKVEIDDKKRIKEHYNAVVQNKSNAEPREEIPESGGLPPLRYGLATDPIPDDWMRISHDKLGNFYSGNMAFMSQDANFFPASLPNDGFLDVIMIRGDISRLTAVQMLGALEDGELFDLPDVHALKISAFRITPRNPEDGYISIDGEQIPYEPFQAEVHKGLGTVISRSGFKYETGKGS</sequence>
<keyword evidence="4" id="KW-0067">ATP-binding</keyword>
<dbReference type="HOGENOM" id="CLU_013399_0_1_1"/>
<dbReference type="SMART" id="SM00046">
    <property type="entry name" value="DAGKc"/>
    <property type="match status" value="1"/>
</dbReference>
<dbReference type="PROSITE" id="PS50146">
    <property type="entry name" value="DAGK"/>
    <property type="match status" value="1"/>
</dbReference>
<dbReference type="PANTHER" id="PTHR12358">
    <property type="entry name" value="SPHINGOSINE KINASE"/>
    <property type="match status" value="1"/>
</dbReference>
<dbReference type="GO" id="GO:0005524">
    <property type="term" value="F:ATP binding"/>
    <property type="evidence" value="ECO:0007669"/>
    <property type="project" value="UniProtKB-KW"/>
</dbReference>